<accession>A0A8J3GL81</accession>
<evidence type="ECO:0000313" key="2">
    <source>
        <dbReference type="EMBL" id="GHD20546.1"/>
    </source>
</evidence>
<comment type="caution">
    <text evidence="2">The sequence shown here is derived from an EMBL/GenBank/DDBJ whole genome shotgun (WGS) entry which is preliminary data.</text>
</comment>
<reference evidence="2" key="2">
    <citation type="submission" date="2020-09" db="EMBL/GenBank/DDBJ databases">
        <authorList>
            <person name="Sun Q."/>
            <person name="Kim S."/>
        </authorList>
    </citation>
    <scope>NUCLEOTIDE SEQUENCE</scope>
    <source>
        <strain evidence="2">KCTC 42249</strain>
    </source>
</reference>
<dbReference type="Pfam" id="PF00561">
    <property type="entry name" value="Abhydrolase_1"/>
    <property type="match status" value="1"/>
</dbReference>
<dbReference type="Gene3D" id="3.40.50.1820">
    <property type="entry name" value="alpha/beta hydrolase"/>
    <property type="match status" value="1"/>
</dbReference>
<gene>
    <name evidence="2" type="ORF">GCM10016234_32840</name>
</gene>
<dbReference type="EMBL" id="BMZQ01000003">
    <property type="protein sequence ID" value="GHD20546.1"/>
    <property type="molecule type" value="Genomic_DNA"/>
</dbReference>
<proteinExistence type="predicted"/>
<dbReference type="RefSeq" id="WP_189506092.1">
    <property type="nucleotide sequence ID" value="NZ_BMZQ01000003.1"/>
</dbReference>
<dbReference type="AlphaFoldDB" id="A0A8J3GL81"/>
<dbReference type="PRINTS" id="PR00111">
    <property type="entry name" value="ABHYDROLASE"/>
</dbReference>
<reference evidence="2" key="1">
    <citation type="journal article" date="2014" name="Int. J. Syst. Evol. Microbiol.">
        <title>Complete genome sequence of Corynebacterium casei LMG S-19264T (=DSM 44701T), isolated from a smear-ripened cheese.</title>
        <authorList>
            <consortium name="US DOE Joint Genome Institute (JGI-PGF)"/>
            <person name="Walter F."/>
            <person name="Albersmeier A."/>
            <person name="Kalinowski J."/>
            <person name="Ruckert C."/>
        </authorList>
    </citation>
    <scope>NUCLEOTIDE SEQUENCE</scope>
    <source>
        <strain evidence="2">KCTC 42249</strain>
    </source>
</reference>
<dbReference type="InterPro" id="IPR050266">
    <property type="entry name" value="AB_hydrolase_sf"/>
</dbReference>
<evidence type="ECO:0000259" key="1">
    <source>
        <dbReference type="Pfam" id="PF00561"/>
    </source>
</evidence>
<keyword evidence="3" id="KW-1185">Reference proteome</keyword>
<dbReference type="InterPro" id="IPR000073">
    <property type="entry name" value="AB_hydrolase_1"/>
</dbReference>
<evidence type="ECO:0000313" key="3">
    <source>
        <dbReference type="Proteomes" id="UP000630142"/>
    </source>
</evidence>
<keyword evidence="2" id="KW-0378">Hydrolase</keyword>
<protein>
    <submittedName>
        <fullName evidence="2">Alpha/beta hydrolase</fullName>
    </submittedName>
</protein>
<name>A0A8J3GL81_9HYPH</name>
<sequence>MPVFLLHQTPRSWDEYREVLPLVGEHFRAIAMDTRGFGDSDPLPKPSIKGWAEAVLDLADALGIERFVVAGHHTGAVIALEVAARAPKRVTHLVLSAMSFVDAERRARHAGHRVIDEVEPRADGSHLAELWQRRAPHYPQDNRVALLERLMRDALKAGPMMSEGHRVVNRYHMEERIGLVRCPTLVLAPTDDSHAYPSARRVGAAIPGARVQGVPGAMVPFPDQMPDVFARAVCDFLLEHPA</sequence>
<dbReference type="SUPFAM" id="SSF53474">
    <property type="entry name" value="alpha/beta-Hydrolases"/>
    <property type="match status" value="1"/>
</dbReference>
<organism evidence="2 3">
    <name type="scientific">Tianweitania populi</name>
    <dbReference type="NCBI Taxonomy" id="1607949"/>
    <lineage>
        <taxon>Bacteria</taxon>
        <taxon>Pseudomonadati</taxon>
        <taxon>Pseudomonadota</taxon>
        <taxon>Alphaproteobacteria</taxon>
        <taxon>Hyphomicrobiales</taxon>
        <taxon>Phyllobacteriaceae</taxon>
        <taxon>Tianweitania</taxon>
    </lineage>
</organism>
<dbReference type="Proteomes" id="UP000630142">
    <property type="component" value="Unassembled WGS sequence"/>
</dbReference>
<dbReference type="PANTHER" id="PTHR43798">
    <property type="entry name" value="MONOACYLGLYCEROL LIPASE"/>
    <property type="match status" value="1"/>
</dbReference>
<dbReference type="InterPro" id="IPR029058">
    <property type="entry name" value="AB_hydrolase_fold"/>
</dbReference>
<feature type="domain" description="AB hydrolase-1" evidence="1">
    <location>
        <begin position="2"/>
        <end position="110"/>
    </location>
</feature>
<dbReference type="GO" id="GO:0016787">
    <property type="term" value="F:hydrolase activity"/>
    <property type="evidence" value="ECO:0007669"/>
    <property type="project" value="UniProtKB-KW"/>
</dbReference>